<keyword evidence="7" id="KW-0812">Transmembrane</keyword>
<dbReference type="Bgee" id="ENSOANG00000010871">
    <property type="expression patterns" value="Expressed in adult mammalian kidney and 8 other cell types or tissues"/>
</dbReference>
<dbReference type="InterPro" id="IPR002051">
    <property type="entry name" value="Haem_Oase"/>
</dbReference>
<dbReference type="InterPro" id="IPR016053">
    <property type="entry name" value="Haem_Oase-like"/>
</dbReference>
<keyword evidence="1" id="KW-0256">Endoplasmic reticulum</keyword>
<evidence type="ECO:0000256" key="2">
    <source>
        <dbReference type="ARBA" id="ARBA00037361"/>
    </source>
</evidence>
<sequence length="125" mass="14442">GDRPRERTLRKADLSEALKEATKEVHTQAENVEFLKNFQKGQVSRNGFKLVMSSLYHIYRALEEEIERHKAHPAYAPIYFPEELHRLSALTVIITDVSFHHLFISIFFLWYLLIPASSIGGCLSL</sequence>
<name>A0A6I8NV30_ORNAN</name>
<dbReference type="Ensembl" id="ENSOANT00000074144.1">
    <property type="protein sequence ID" value="ENSOANP00000044972.1"/>
    <property type="gene ID" value="ENSOANG00000010871.3"/>
</dbReference>
<protein>
    <recommendedName>
        <fullName evidence="4">Heme oxygenase 1</fullName>
    </recommendedName>
</protein>
<evidence type="ECO:0000256" key="6">
    <source>
        <dbReference type="ARBA" id="ARBA00047547"/>
    </source>
</evidence>
<dbReference type="GO" id="GO:0006788">
    <property type="term" value="P:heme oxidation"/>
    <property type="evidence" value="ECO:0007669"/>
    <property type="project" value="InterPro"/>
</dbReference>
<reference evidence="8" key="3">
    <citation type="submission" date="2025-09" db="UniProtKB">
        <authorList>
            <consortium name="Ensembl"/>
        </authorList>
    </citation>
    <scope>IDENTIFICATION</scope>
    <source>
        <strain evidence="8">Glennie</strain>
    </source>
</reference>
<evidence type="ECO:0000256" key="1">
    <source>
        <dbReference type="ARBA" id="ARBA00022824"/>
    </source>
</evidence>
<keyword evidence="7" id="KW-0472">Membrane</keyword>
<gene>
    <name evidence="8" type="primary">HMOX1</name>
</gene>
<reference evidence="8 9" key="1">
    <citation type="journal article" date="2008" name="Nature">
        <title>Genome analysis of the platypus reveals unique signatures of evolution.</title>
        <authorList>
            <person name="Warren W.C."/>
            <person name="Hillier L.W."/>
            <person name="Marshall Graves J.A."/>
            <person name="Birney E."/>
            <person name="Ponting C.P."/>
            <person name="Grutzner F."/>
            <person name="Belov K."/>
            <person name="Miller W."/>
            <person name="Clarke L."/>
            <person name="Chinwalla A.T."/>
            <person name="Yang S.P."/>
            <person name="Heger A."/>
            <person name="Locke D.P."/>
            <person name="Miethke P."/>
            <person name="Waters P.D."/>
            <person name="Veyrunes F."/>
            <person name="Fulton L."/>
            <person name="Fulton B."/>
            <person name="Graves T."/>
            <person name="Wallis J."/>
            <person name="Puente X.S."/>
            <person name="Lopez-Otin C."/>
            <person name="Ordonez G.R."/>
            <person name="Eichler E.E."/>
            <person name="Chen L."/>
            <person name="Cheng Z."/>
            <person name="Deakin J.E."/>
            <person name="Alsop A."/>
            <person name="Thompson K."/>
            <person name="Kirby P."/>
            <person name="Papenfuss A.T."/>
            <person name="Wakefield M.J."/>
            <person name="Olender T."/>
            <person name="Lancet D."/>
            <person name="Huttley G.A."/>
            <person name="Smit A.F."/>
            <person name="Pask A."/>
            <person name="Temple-Smith P."/>
            <person name="Batzer M.A."/>
            <person name="Walker J.A."/>
            <person name="Konkel M.K."/>
            <person name="Harris R.S."/>
            <person name="Whittington C.M."/>
            <person name="Wong E.S."/>
            <person name="Gemmell N.J."/>
            <person name="Buschiazzo E."/>
            <person name="Vargas Jentzsch I.M."/>
            <person name="Merkel A."/>
            <person name="Schmitz J."/>
            <person name="Zemann A."/>
            <person name="Churakov G."/>
            <person name="Kriegs J.O."/>
            <person name="Brosius J."/>
            <person name="Murchison E.P."/>
            <person name="Sachidanandam R."/>
            <person name="Smith C."/>
            <person name="Hannon G.J."/>
            <person name="Tsend-Ayush E."/>
            <person name="McMillan D."/>
            <person name="Attenborough R."/>
            <person name="Rens W."/>
            <person name="Ferguson-Smith M."/>
            <person name="Lefevre C.M."/>
            <person name="Sharp J.A."/>
            <person name="Nicholas K.R."/>
            <person name="Ray D.A."/>
            <person name="Kube M."/>
            <person name="Reinhardt R."/>
            <person name="Pringle T.H."/>
            <person name="Taylor J."/>
            <person name="Jones R.C."/>
            <person name="Nixon B."/>
            <person name="Dacheux J.L."/>
            <person name="Niwa H."/>
            <person name="Sekita Y."/>
            <person name="Huang X."/>
            <person name="Stark A."/>
            <person name="Kheradpour P."/>
            <person name="Kellis M."/>
            <person name="Flicek P."/>
            <person name="Chen Y."/>
            <person name="Webber C."/>
            <person name="Hardison R."/>
            <person name="Nelson J."/>
            <person name="Hallsworth-Pepin K."/>
            <person name="Delehaunty K."/>
            <person name="Markovic C."/>
            <person name="Minx P."/>
            <person name="Feng Y."/>
            <person name="Kremitzki C."/>
            <person name="Mitreva M."/>
            <person name="Glasscock J."/>
            <person name="Wylie T."/>
            <person name="Wohldmann P."/>
            <person name="Thiru P."/>
            <person name="Nhan M.N."/>
            <person name="Pohl C.S."/>
            <person name="Smith S.M."/>
            <person name="Hou S."/>
            <person name="Nefedov M."/>
            <person name="de Jong P.J."/>
            <person name="Renfree M.B."/>
            <person name="Mardis E.R."/>
            <person name="Wilson R.K."/>
        </authorList>
    </citation>
    <scope>NUCLEOTIDE SEQUENCE [LARGE SCALE GENOMIC DNA]</scope>
    <source>
        <strain evidence="8 9">Glennie</strain>
    </source>
</reference>
<evidence type="ECO:0000313" key="8">
    <source>
        <dbReference type="Ensembl" id="ENSOANP00000044972.1"/>
    </source>
</evidence>
<dbReference type="PANTHER" id="PTHR10720:SF1">
    <property type="entry name" value="HEME OXYGENASE 1"/>
    <property type="match status" value="1"/>
</dbReference>
<comment type="subunit">
    <text evidence="5">Homodimer and higher order homooligomer. Oligomerization is crucial for its stability and function in the endoplasmic reticulum. Interacts with FLVCR2; this interaction is potentiated in the presence of heme.</text>
</comment>
<dbReference type="GeneTree" id="ENSGT00390000017673"/>
<evidence type="ECO:0000256" key="3">
    <source>
        <dbReference type="ARBA" id="ARBA00037869"/>
    </source>
</evidence>
<keyword evidence="9" id="KW-1185">Reference proteome</keyword>
<dbReference type="Gene3D" id="1.20.910.10">
    <property type="entry name" value="Heme oxygenase-like"/>
    <property type="match status" value="1"/>
</dbReference>
<dbReference type="GO" id="GO:0004392">
    <property type="term" value="F:heme oxygenase (decyclizing) activity"/>
    <property type="evidence" value="ECO:0007669"/>
    <property type="project" value="UniProtKB-EC"/>
</dbReference>
<evidence type="ECO:0000256" key="4">
    <source>
        <dbReference type="ARBA" id="ARBA00040247"/>
    </source>
</evidence>
<keyword evidence="7" id="KW-1133">Transmembrane helix</keyword>
<dbReference type="InterPro" id="IPR016084">
    <property type="entry name" value="Haem_Oase-like_multi-hlx"/>
</dbReference>
<comment type="subcellular location">
    <subcellularLocation>
        <location evidence="3">Endoplasmic reticulum membrane</location>
        <topology evidence="3">Single-pass type IV membrane protein</topology>
        <orientation evidence="3">Cytoplasmic side</orientation>
    </subcellularLocation>
</comment>
<dbReference type="Pfam" id="PF01126">
    <property type="entry name" value="Heme_oxygenase"/>
    <property type="match status" value="1"/>
</dbReference>
<accession>A0A6I8NV30</accession>
<proteinExistence type="predicted"/>
<dbReference type="PANTHER" id="PTHR10720">
    <property type="entry name" value="HEME OXYGENASE"/>
    <property type="match status" value="1"/>
</dbReference>
<evidence type="ECO:0000313" key="9">
    <source>
        <dbReference type="Proteomes" id="UP000002279"/>
    </source>
</evidence>
<evidence type="ECO:0000256" key="5">
    <source>
        <dbReference type="ARBA" id="ARBA00046441"/>
    </source>
</evidence>
<dbReference type="AlphaFoldDB" id="A0A6I8NV30"/>
<dbReference type="Proteomes" id="UP000002279">
    <property type="component" value="Chromosome 14"/>
</dbReference>
<organism evidence="8 9">
    <name type="scientific">Ornithorhynchus anatinus</name>
    <name type="common">Duckbill platypus</name>
    <dbReference type="NCBI Taxonomy" id="9258"/>
    <lineage>
        <taxon>Eukaryota</taxon>
        <taxon>Metazoa</taxon>
        <taxon>Chordata</taxon>
        <taxon>Craniata</taxon>
        <taxon>Vertebrata</taxon>
        <taxon>Euteleostomi</taxon>
        <taxon>Mammalia</taxon>
        <taxon>Monotremata</taxon>
        <taxon>Ornithorhynchidae</taxon>
        <taxon>Ornithorhynchus</taxon>
    </lineage>
</organism>
<dbReference type="GO" id="GO:0005789">
    <property type="term" value="C:endoplasmic reticulum membrane"/>
    <property type="evidence" value="ECO:0007669"/>
    <property type="project" value="UniProtKB-SubCell"/>
</dbReference>
<reference evidence="8" key="2">
    <citation type="submission" date="2025-08" db="UniProtKB">
        <authorList>
            <consortium name="Ensembl"/>
        </authorList>
    </citation>
    <scope>IDENTIFICATION</scope>
    <source>
        <strain evidence="8">Glennie</strain>
    </source>
</reference>
<dbReference type="SUPFAM" id="SSF48613">
    <property type="entry name" value="Heme oxygenase-like"/>
    <property type="match status" value="1"/>
</dbReference>
<comment type="function">
    <text evidence="2">Catalyzes the oxidative cleavage of heme at the alpha-methene bridge carbon, released as carbon monoxide (CO), to generate biliverdin IXalpha, while releasing the central heme iron chelate as ferrous iron.</text>
</comment>
<evidence type="ECO:0000256" key="7">
    <source>
        <dbReference type="SAM" id="Phobius"/>
    </source>
</evidence>
<comment type="catalytic activity">
    <reaction evidence="6">
        <text>heme b + 3 reduced [NADPH--hemoprotein reductase] + 3 O2 = biliverdin IXalpha + CO + Fe(2+) + 3 oxidized [NADPH--hemoprotein reductase] + 3 H2O + H(+)</text>
        <dbReference type="Rhea" id="RHEA:21764"/>
        <dbReference type="Rhea" id="RHEA-COMP:11964"/>
        <dbReference type="Rhea" id="RHEA-COMP:11965"/>
        <dbReference type="ChEBI" id="CHEBI:15377"/>
        <dbReference type="ChEBI" id="CHEBI:15378"/>
        <dbReference type="ChEBI" id="CHEBI:15379"/>
        <dbReference type="ChEBI" id="CHEBI:17245"/>
        <dbReference type="ChEBI" id="CHEBI:29033"/>
        <dbReference type="ChEBI" id="CHEBI:57618"/>
        <dbReference type="ChEBI" id="CHEBI:57991"/>
        <dbReference type="ChEBI" id="CHEBI:58210"/>
        <dbReference type="ChEBI" id="CHEBI:60344"/>
        <dbReference type="EC" id="1.14.14.18"/>
    </reaction>
    <physiologicalReaction direction="left-to-right" evidence="6">
        <dbReference type="Rhea" id="RHEA:21765"/>
    </physiologicalReaction>
</comment>
<dbReference type="PRINTS" id="PR00088">
    <property type="entry name" value="HAEMOXYGNASE"/>
</dbReference>
<feature type="transmembrane region" description="Helical" evidence="7">
    <location>
        <begin position="87"/>
        <end position="113"/>
    </location>
</feature>